<dbReference type="EMBL" id="CP051651">
    <property type="protein sequence ID" value="QJD69060.1"/>
    <property type="molecule type" value="Genomic_DNA"/>
</dbReference>
<sequence length="335" mass="36813">MPFAPDLQIDCANCPYGVCIEDRRTNRVKGRSTDFRLRQATITACTFDSFVPGCANDPAPDRTFNEYLGQLRKNSFNAGVANFGAGFKFEGNAVNKVEGDVFELLEAAALWNAAAAWNRFMETGLWTSQSFTQPVASVATPARKVAIVKLPRGYNATKLFRPDVRATIQAFEHSMEMADMTLGLSSPDIVALRLPHPLPPGLEIFLEDLPNLNSANLAALEDAHALLEGQVDSSGFLMAIAVKRTTRSDRLYQPLYEATVLKFLIEYVLRGSAMRFYAHMGSFEGANVEKAYKSGLLTSLIRGGMSQKAVDQTYLALSPRATAQSILDDLPRFPI</sequence>
<dbReference type="Gene3D" id="3.40.91.10">
    <property type="match status" value="1"/>
</dbReference>
<dbReference type="Pfam" id="PF07832">
    <property type="entry name" value="Bse634I"/>
    <property type="match status" value="1"/>
</dbReference>
<organism evidence="1 2">
    <name type="scientific">Xanthomonas campestris pv. badrii</name>
    <dbReference type="NCBI Taxonomy" id="149696"/>
    <lineage>
        <taxon>Bacteria</taxon>
        <taxon>Pseudomonadati</taxon>
        <taxon>Pseudomonadota</taxon>
        <taxon>Gammaproteobacteria</taxon>
        <taxon>Lysobacterales</taxon>
        <taxon>Lysobacteraceae</taxon>
        <taxon>Xanthomonas</taxon>
    </lineage>
</organism>
<keyword evidence="1" id="KW-0378">Hydrolase</keyword>
<dbReference type="InterPro" id="IPR011335">
    <property type="entry name" value="Restrct_endonuc-II-like"/>
</dbReference>
<evidence type="ECO:0000313" key="2">
    <source>
        <dbReference type="Proteomes" id="UP000503498"/>
    </source>
</evidence>
<proteinExistence type="predicted"/>
<dbReference type="AlphaFoldDB" id="A0A7Z2ZIY9"/>
<accession>A0A7Z2ZIY9</accession>
<reference evidence="1 2" key="1">
    <citation type="submission" date="2020-04" db="EMBL/GenBank/DDBJ databases">
        <title>Genome-Wide Identification of 5-Methylcytosine Sites in Bacterial Genomes By High-Throughput Sequencing of MspJI Restriction Fragments.</title>
        <authorList>
            <person name="Wu V."/>
        </authorList>
    </citation>
    <scope>NUCLEOTIDE SEQUENCE [LARGE SCALE GENOMIC DNA]</scope>
    <source>
        <strain evidence="1 2">NEB122</strain>
    </source>
</reference>
<name>A0A7Z2ZIY9_XANCA</name>
<dbReference type="Proteomes" id="UP000503498">
    <property type="component" value="Chromosome"/>
</dbReference>
<keyword evidence="1" id="KW-0540">Nuclease</keyword>
<reference evidence="1 2" key="2">
    <citation type="submission" date="2020-04" db="EMBL/GenBank/DDBJ databases">
        <authorList>
            <person name="Fomenkov A."/>
            <person name="Anton B.P."/>
            <person name="Roberts R.J."/>
        </authorList>
    </citation>
    <scope>NUCLEOTIDE SEQUENCE [LARGE SCALE GENOMIC DNA]</scope>
    <source>
        <strain evidence="1 2">NEB122</strain>
    </source>
</reference>
<gene>
    <name evidence="1" type="ORF">HG421_16050</name>
</gene>
<keyword evidence="1" id="KW-0255">Endonuclease</keyword>
<dbReference type="InterPro" id="IPR012415">
    <property type="entry name" value="Restrct_endonuc_II_Cfr10I"/>
</dbReference>
<protein>
    <submittedName>
        <fullName evidence="1">Cfr10I/Bse634I family restriction endonuclease</fullName>
    </submittedName>
</protein>
<dbReference type="SUPFAM" id="SSF52980">
    <property type="entry name" value="Restriction endonuclease-like"/>
    <property type="match status" value="1"/>
</dbReference>
<dbReference type="GO" id="GO:0004519">
    <property type="term" value="F:endonuclease activity"/>
    <property type="evidence" value="ECO:0007669"/>
    <property type="project" value="UniProtKB-KW"/>
</dbReference>
<evidence type="ECO:0000313" key="1">
    <source>
        <dbReference type="EMBL" id="QJD69060.1"/>
    </source>
</evidence>